<dbReference type="InterPro" id="IPR032466">
    <property type="entry name" value="Metal_Hydrolase"/>
</dbReference>
<evidence type="ECO:0000259" key="8">
    <source>
        <dbReference type="Pfam" id="PF13382"/>
    </source>
</evidence>
<keyword evidence="10" id="KW-1185">Reference proteome</keyword>
<dbReference type="Gene3D" id="3.20.20.140">
    <property type="entry name" value="Metal-dependent hydrolases"/>
    <property type="match status" value="1"/>
</dbReference>
<proteinExistence type="inferred from homology"/>
<comment type="catalytic activity">
    <reaction evidence="5 6">
        <text>adenine + H2O + H(+) = hypoxanthine + NH4(+)</text>
        <dbReference type="Rhea" id="RHEA:23688"/>
        <dbReference type="ChEBI" id="CHEBI:15377"/>
        <dbReference type="ChEBI" id="CHEBI:15378"/>
        <dbReference type="ChEBI" id="CHEBI:16708"/>
        <dbReference type="ChEBI" id="CHEBI:17368"/>
        <dbReference type="ChEBI" id="CHEBI:28938"/>
        <dbReference type="EC" id="3.5.4.2"/>
    </reaction>
</comment>
<evidence type="ECO:0000256" key="1">
    <source>
        <dbReference type="ARBA" id="ARBA00006773"/>
    </source>
</evidence>
<comment type="caution">
    <text evidence="9">The sequence shown here is derived from an EMBL/GenBank/DDBJ whole genome shotgun (WGS) entry which is preliminary data.</text>
</comment>
<accession>C2KYL7</accession>
<dbReference type="HAMAP" id="MF_01518">
    <property type="entry name" value="Adenine_deamin"/>
    <property type="match status" value="1"/>
</dbReference>
<dbReference type="InterPro" id="IPR006679">
    <property type="entry name" value="Adenine_deam"/>
</dbReference>
<dbReference type="InterPro" id="IPR006680">
    <property type="entry name" value="Amidohydro-rel"/>
</dbReference>
<evidence type="ECO:0000256" key="3">
    <source>
        <dbReference type="ARBA" id="ARBA00022801"/>
    </source>
</evidence>
<dbReference type="PANTHER" id="PTHR11113">
    <property type="entry name" value="N-ACETYLGLUCOSAMINE-6-PHOSPHATE DEACETYLASE"/>
    <property type="match status" value="1"/>
</dbReference>
<gene>
    <name evidence="6 9" type="primary">ade</name>
    <name evidence="9" type="ORF">HMPREF6123_1586</name>
</gene>
<dbReference type="eggNOG" id="COG1001">
    <property type="taxonomic scope" value="Bacteria"/>
</dbReference>
<dbReference type="SUPFAM" id="SSF51556">
    <property type="entry name" value="Metallo-dependent hydrolases"/>
    <property type="match status" value="1"/>
</dbReference>
<keyword evidence="3 6" id="KW-0378">Hydrolase</keyword>
<dbReference type="EC" id="3.5.4.2" evidence="2 6"/>
<organism evidence="9 10">
    <name type="scientific">Oribacterium sinus F0268</name>
    <dbReference type="NCBI Taxonomy" id="585501"/>
    <lineage>
        <taxon>Bacteria</taxon>
        <taxon>Bacillati</taxon>
        <taxon>Bacillota</taxon>
        <taxon>Clostridia</taxon>
        <taxon>Lachnospirales</taxon>
        <taxon>Lachnospiraceae</taxon>
        <taxon>Oribacterium</taxon>
    </lineage>
</organism>
<evidence type="ECO:0000256" key="5">
    <source>
        <dbReference type="ARBA" id="ARBA00047720"/>
    </source>
</evidence>
<protein>
    <recommendedName>
        <fullName evidence="2 6">Adenine deaminase</fullName>
        <shortName evidence="6">Adenase</shortName>
        <shortName evidence="6">Adenine aminase</shortName>
        <ecNumber evidence="2 6">3.5.4.2</ecNumber>
    </recommendedName>
</protein>
<dbReference type="HOGENOM" id="CLU_027935_0_0_9"/>
<comment type="cofactor">
    <cofactor evidence="6">
        <name>Mn(2+)</name>
        <dbReference type="ChEBI" id="CHEBI:29035"/>
    </cofactor>
</comment>
<dbReference type="CDD" id="cd01295">
    <property type="entry name" value="AdeC"/>
    <property type="match status" value="1"/>
</dbReference>
<evidence type="ECO:0000256" key="2">
    <source>
        <dbReference type="ARBA" id="ARBA00012782"/>
    </source>
</evidence>
<comment type="similarity">
    <text evidence="1 6">Belongs to the metallo-dependent hydrolases superfamily. Adenine deaminase family.</text>
</comment>
<dbReference type="SUPFAM" id="SSF51338">
    <property type="entry name" value="Composite domain of metallo-dependent hydrolases"/>
    <property type="match status" value="1"/>
</dbReference>
<dbReference type="InParanoid" id="C2KYL7"/>
<dbReference type="FunCoup" id="C2KYL7">
    <property type="interactions" value="71"/>
</dbReference>
<keyword evidence="4 6" id="KW-0464">Manganese</keyword>
<feature type="domain" description="Amidohydrolase-related" evidence="7">
    <location>
        <begin position="74"/>
        <end position="355"/>
    </location>
</feature>
<dbReference type="STRING" id="585501.HMPREF6123_1586"/>
<evidence type="ECO:0000313" key="9">
    <source>
        <dbReference type="EMBL" id="EEJ51139.1"/>
    </source>
</evidence>
<dbReference type="Pfam" id="PF01979">
    <property type="entry name" value="Amidohydro_1"/>
    <property type="match status" value="1"/>
</dbReference>
<dbReference type="Gene3D" id="2.30.40.10">
    <property type="entry name" value="Urease, subunit C, domain 1"/>
    <property type="match status" value="1"/>
</dbReference>
<sequence length="584" mass="62896">MLGKVGSMTKQCLKNLIDVAAGRIPADLLIKNCKIINVFSGEITEGNIAITEGMIAGVGDYEAKEVVDGAGAYAAPGFIDSHIHVESSYLSPEELGRLLVPHGGTTIIADPHEIVNVCGLIGLQYMIDAAKNTKLDIRYMLPSCVPATVFEHSGAVIDAEKMREFIDSEDILGIGEFMDFPGVIAAADGDLDKLMLSKERGKPVDGHAPGVSGKALNAYAATRIVADHECASVEDMQNKIACGMYVMLRDGSACKDLERLVKGVTAQNARRCILCSDDRQPKTILHEGHLDNHLRMCVEAGIDAVEAIRMATINACECFGIKDRGAIAPGYRADIVLFDNLKDFRVQKVWINGELCAEHGKYLPELKKHSIDTVKGSVHLADFSKEKLKLKLKSNKVNLIQVLPGGVVTKKATATVDLDSAGNFVRNPEVDIVKVSVAERHHALGNVANGLLAGYGIKQGAIAVSIAHDSHNIIAVGANDEDMAFAIKALEEQEGGIILVKDGQVIERMPMPIAGLMSDQSGEWVDEKLSAIHKLAHEELGVNDTVEPVMTLTFMSLAVIPEIKLTDMGLFDVTTFSFIPLEAE</sequence>
<dbReference type="AlphaFoldDB" id="C2KYL7"/>
<dbReference type="PANTHER" id="PTHR11113:SF2">
    <property type="entry name" value="ADENINE DEAMINASE"/>
    <property type="match status" value="1"/>
</dbReference>
<dbReference type="EMBL" id="ACKX01000161">
    <property type="protein sequence ID" value="EEJ51139.1"/>
    <property type="molecule type" value="Genomic_DNA"/>
</dbReference>
<dbReference type="GO" id="GO:0006146">
    <property type="term" value="P:adenine catabolic process"/>
    <property type="evidence" value="ECO:0007669"/>
    <property type="project" value="InterPro"/>
</dbReference>
<evidence type="ECO:0000313" key="10">
    <source>
        <dbReference type="Proteomes" id="UP000004121"/>
    </source>
</evidence>
<feature type="domain" description="Adenine deaminase C-terminal" evidence="8">
    <location>
        <begin position="407"/>
        <end position="576"/>
    </location>
</feature>
<dbReference type="InterPro" id="IPR026912">
    <property type="entry name" value="Adenine_deam_C"/>
</dbReference>
<dbReference type="Pfam" id="PF13382">
    <property type="entry name" value="Adenine_deam_C"/>
    <property type="match status" value="1"/>
</dbReference>
<evidence type="ECO:0000259" key="7">
    <source>
        <dbReference type="Pfam" id="PF01979"/>
    </source>
</evidence>
<dbReference type="Proteomes" id="UP000004121">
    <property type="component" value="Unassembled WGS sequence"/>
</dbReference>
<reference evidence="9 10" key="1">
    <citation type="submission" date="2009-04" db="EMBL/GenBank/DDBJ databases">
        <authorList>
            <person name="Qin X."/>
            <person name="Bachman B."/>
            <person name="Battles P."/>
            <person name="Bell A."/>
            <person name="Bess C."/>
            <person name="Bickham C."/>
            <person name="Chaboub L."/>
            <person name="Chen D."/>
            <person name="Coyle M."/>
            <person name="Deiros D.R."/>
            <person name="Dinh H."/>
            <person name="Forbes L."/>
            <person name="Fowler G."/>
            <person name="Francisco L."/>
            <person name="Fu Q."/>
            <person name="Gubbala S."/>
            <person name="Hale W."/>
            <person name="Han Y."/>
            <person name="Hemphill L."/>
            <person name="Highlander S.K."/>
            <person name="Hirani K."/>
            <person name="Hogues M."/>
            <person name="Jackson L."/>
            <person name="Jakkamsetti A."/>
            <person name="Javaid M."/>
            <person name="Jiang H."/>
            <person name="Korchina V."/>
            <person name="Kovar C."/>
            <person name="Lara F."/>
            <person name="Lee S."/>
            <person name="Mata R."/>
            <person name="Mathew T."/>
            <person name="Moen C."/>
            <person name="Morales K."/>
            <person name="Munidasa M."/>
            <person name="Nazareth L."/>
            <person name="Ngo R."/>
            <person name="Nguyen L."/>
            <person name="Okwuonu G."/>
            <person name="Ongeri F."/>
            <person name="Patil S."/>
            <person name="Petrosino J."/>
            <person name="Pham C."/>
            <person name="Pham P."/>
            <person name="Pu L.-L."/>
            <person name="Puazo M."/>
            <person name="Raj R."/>
            <person name="Reid J."/>
            <person name="Rouhana J."/>
            <person name="Saada N."/>
            <person name="Shang Y."/>
            <person name="Simmons D."/>
            <person name="Thornton R."/>
            <person name="Warren J."/>
            <person name="Weissenberger G."/>
            <person name="Zhang J."/>
            <person name="Zhang L."/>
            <person name="Zhou C."/>
            <person name="Zhu D."/>
            <person name="Muzny D."/>
            <person name="Worley K."/>
            <person name="Gibbs R."/>
        </authorList>
    </citation>
    <scope>NUCLEOTIDE SEQUENCE [LARGE SCALE GENOMIC DNA]</scope>
    <source>
        <strain evidence="9 10">F0268</strain>
    </source>
</reference>
<dbReference type="GO" id="GO:0000034">
    <property type="term" value="F:adenine deaminase activity"/>
    <property type="evidence" value="ECO:0007669"/>
    <property type="project" value="UniProtKB-UniRule"/>
</dbReference>
<dbReference type="InterPro" id="IPR011059">
    <property type="entry name" value="Metal-dep_hydrolase_composite"/>
</dbReference>
<evidence type="ECO:0000256" key="4">
    <source>
        <dbReference type="ARBA" id="ARBA00023211"/>
    </source>
</evidence>
<evidence type="ECO:0000256" key="6">
    <source>
        <dbReference type="HAMAP-Rule" id="MF_01518"/>
    </source>
</evidence>
<name>C2KYL7_9FIRM</name>
<dbReference type="NCBIfam" id="TIGR01178">
    <property type="entry name" value="ade"/>
    <property type="match status" value="1"/>
</dbReference>